<accession>A0A811XYL0</accession>
<name>A0A811XYL0_NYCPR</name>
<proteinExistence type="predicted"/>
<evidence type="ECO:0000313" key="2">
    <source>
        <dbReference type="Proteomes" id="UP000645828"/>
    </source>
</evidence>
<organism evidence="1 2">
    <name type="scientific">Nyctereutes procyonoides</name>
    <name type="common">Raccoon dog</name>
    <name type="synonym">Canis procyonoides</name>
    <dbReference type="NCBI Taxonomy" id="34880"/>
    <lineage>
        <taxon>Eukaryota</taxon>
        <taxon>Metazoa</taxon>
        <taxon>Chordata</taxon>
        <taxon>Craniata</taxon>
        <taxon>Vertebrata</taxon>
        <taxon>Euteleostomi</taxon>
        <taxon>Mammalia</taxon>
        <taxon>Eutheria</taxon>
        <taxon>Laurasiatheria</taxon>
        <taxon>Carnivora</taxon>
        <taxon>Caniformia</taxon>
        <taxon>Canidae</taxon>
        <taxon>Nyctereutes</taxon>
    </lineage>
</organism>
<dbReference type="Proteomes" id="UP000645828">
    <property type="component" value="Unassembled WGS sequence"/>
</dbReference>
<protein>
    <submittedName>
        <fullName evidence="1">(raccoon dog) hypothetical protein</fullName>
    </submittedName>
</protein>
<sequence>MHCYCVLLVTIDGKQYLLVYAQLLSHPGTPFLTIKYDINCRFFIDILYLCERNSSVCLIY</sequence>
<gene>
    <name evidence="1" type="ORF">NYPRO_LOCUS3365</name>
</gene>
<reference evidence="1" key="1">
    <citation type="submission" date="2020-12" db="EMBL/GenBank/DDBJ databases">
        <authorList>
            <consortium name="Molecular Ecology Group"/>
        </authorList>
    </citation>
    <scope>NUCLEOTIDE SEQUENCE</scope>
    <source>
        <strain evidence="1">TBG_1078</strain>
    </source>
</reference>
<evidence type="ECO:0000313" key="1">
    <source>
        <dbReference type="EMBL" id="CAD7670570.1"/>
    </source>
</evidence>
<dbReference type="EMBL" id="CAJHUB010000659">
    <property type="protein sequence ID" value="CAD7670570.1"/>
    <property type="molecule type" value="Genomic_DNA"/>
</dbReference>
<comment type="caution">
    <text evidence="1">The sequence shown here is derived from an EMBL/GenBank/DDBJ whole genome shotgun (WGS) entry which is preliminary data.</text>
</comment>
<dbReference type="AlphaFoldDB" id="A0A811XYL0"/>
<keyword evidence="2" id="KW-1185">Reference proteome</keyword>